<dbReference type="Proteomes" id="UP001366503">
    <property type="component" value="Unassembled WGS sequence"/>
</dbReference>
<feature type="domain" description="DUF6894" evidence="1">
    <location>
        <begin position="4"/>
        <end position="72"/>
    </location>
</feature>
<accession>A0ABU8KLK1</accession>
<dbReference type="InterPro" id="IPR054189">
    <property type="entry name" value="DUF6894"/>
</dbReference>
<name>A0ABU8KLK1_9HYPH</name>
<evidence type="ECO:0000313" key="2">
    <source>
        <dbReference type="EMBL" id="MEI9406589.1"/>
    </source>
</evidence>
<keyword evidence="3" id="KW-1185">Reference proteome</keyword>
<reference evidence="2 3" key="1">
    <citation type="submission" date="2022-12" db="EMBL/GenBank/DDBJ databases">
        <authorList>
            <person name="Muema E."/>
        </authorList>
    </citation>
    <scope>NUCLEOTIDE SEQUENCE [LARGE SCALE GENOMIC DNA]</scope>
    <source>
        <strain evidence="3">1330</strain>
    </source>
</reference>
<sequence length="91" mass="10267">MTKYYFHVDNGTFTPDQEGVDLPDLDAARQEAVRAAGEMINESKQSFWDHMTPWIMNVTDGQNRLLFTLQFAAKVPSGDALYIPRSASERG</sequence>
<gene>
    <name evidence="2" type="ORF">O7A05_31175</name>
</gene>
<comment type="caution">
    <text evidence="2">The sequence shown here is derived from an EMBL/GenBank/DDBJ whole genome shotgun (WGS) entry which is preliminary data.</text>
</comment>
<organism evidence="2 3">
    <name type="scientific">Mesorhizobium argentiipisi</name>
    <dbReference type="NCBI Taxonomy" id="3015175"/>
    <lineage>
        <taxon>Bacteria</taxon>
        <taxon>Pseudomonadati</taxon>
        <taxon>Pseudomonadota</taxon>
        <taxon>Alphaproteobacteria</taxon>
        <taxon>Hyphomicrobiales</taxon>
        <taxon>Phyllobacteriaceae</taxon>
        <taxon>Mesorhizobium</taxon>
    </lineage>
</organism>
<evidence type="ECO:0000313" key="3">
    <source>
        <dbReference type="Proteomes" id="UP001366503"/>
    </source>
</evidence>
<dbReference type="Pfam" id="PF21834">
    <property type="entry name" value="DUF6894"/>
    <property type="match status" value="1"/>
</dbReference>
<protein>
    <recommendedName>
        <fullName evidence="1">DUF6894 domain-containing protein</fullName>
    </recommendedName>
</protein>
<evidence type="ECO:0000259" key="1">
    <source>
        <dbReference type="Pfam" id="PF21834"/>
    </source>
</evidence>
<dbReference type="RefSeq" id="WP_337097127.1">
    <property type="nucleotide sequence ID" value="NZ_JAPYKO010000039.1"/>
</dbReference>
<proteinExistence type="predicted"/>
<dbReference type="EMBL" id="JAPYKO010000039">
    <property type="protein sequence ID" value="MEI9406589.1"/>
    <property type="molecule type" value="Genomic_DNA"/>
</dbReference>